<dbReference type="InParanoid" id="A0A423XJG7"/>
<dbReference type="Proteomes" id="UP000285146">
    <property type="component" value="Unassembled WGS sequence"/>
</dbReference>
<keyword evidence="1" id="KW-0863">Zinc-finger</keyword>
<feature type="compositionally biased region" description="Basic and acidic residues" evidence="2">
    <location>
        <begin position="486"/>
        <end position="497"/>
    </location>
</feature>
<feature type="compositionally biased region" description="Polar residues" evidence="2">
    <location>
        <begin position="136"/>
        <end position="149"/>
    </location>
</feature>
<dbReference type="InterPro" id="IPR000571">
    <property type="entry name" value="Znf_CCCH"/>
</dbReference>
<feature type="compositionally biased region" description="Low complexity" evidence="2">
    <location>
        <begin position="445"/>
        <end position="455"/>
    </location>
</feature>
<feature type="compositionally biased region" description="Basic and acidic residues" evidence="2">
    <location>
        <begin position="763"/>
        <end position="778"/>
    </location>
</feature>
<feature type="compositionally biased region" description="Basic and acidic residues" evidence="2">
    <location>
        <begin position="706"/>
        <end position="715"/>
    </location>
</feature>
<accession>A0A423XJG7</accession>
<feature type="compositionally biased region" description="Acidic residues" evidence="2">
    <location>
        <begin position="167"/>
        <end position="183"/>
    </location>
</feature>
<feature type="region of interest" description="Disordered" evidence="2">
    <location>
        <begin position="763"/>
        <end position="863"/>
    </location>
</feature>
<feature type="compositionally biased region" description="Polar residues" evidence="2">
    <location>
        <begin position="662"/>
        <end position="673"/>
    </location>
</feature>
<feature type="compositionally biased region" description="Basic and acidic residues" evidence="2">
    <location>
        <begin position="315"/>
        <end position="326"/>
    </location>
</feature>
<evidence type="ECO:0000259" key="3">
    <source>
        <dbReference type="PROSITE" id="PS50103"/>
    </source>
</evidence>
<feature type="compositionally biased region" description="Basic and acidic residues" evidence="2">
    <location>
        <begin position="121"/>
        <end position="132"/>
    </location>
</feature>
<feature type="compositionally biased region" description="Low complexity" evidence="2">
    <location>
        <begin position="1"/>
        <end position="43"/>
    </location>
</feature>
<dbReference type="EMBL" id="LKEB01000005">
    <property type="protein sequence ID" value="ROW16477.1"/>
    <property type="molecule type" value="Genomic_DNA"/>
</dbReference>
<feature type="region of interest" description="Disordered" evidence="2">
    <location>
        <begin position="877"/>
        <end position="939"/>
    </location>
</feature>
<proteinExistence type="predicted"/>
<keyword evidence="5" id="KW-1185">Reference proteome</keyword>
<evidence type="ECO:0000313" key="4">
    <source>
        <dbReference type="EMBL" id="ROW16477.1"/>
    </source>
</evidence>
<dbReference type="OrthoDB" id="1922977at2759"/>
<dbReference type="STRING" id="1230097.A0A423XJG7"/>
<evidence type="ECO:0000313" key="5">
    <source>
        <dbReference type="Proteomes" id="UP000285146"/>
    </source>
</evidence>
<comment type="caution">
    <text evidence="4">The sequence shown here is derived from an EMBL/GenBank/DDBJ whole genome shotgun (WGS) entry which is preliminary data.</text>
</comment>
<feature type="compositionally biased region" description="Basic and acidic residues" evidence="2">
    <location>
        <begin position="721"/>
        <end position="730"/>
    </location>
</feature>
<dbReference type="PROSITE" id="PS50103">
    <property type="entry name" value="ZF_C3H1"/>
    <property type="match status" value="1"/>
</dbReference>
<feature type="compositionally biased region" description="Polar residues" evidence="2">
    <location>
        <begin position="51"/>
        <end position="62"/>
    </location>
</feature>
<feature type="compositionally biased region" description="Polar residues" evidence="2">
    <location>
        <begin position="110"/>
        <end position="120"/>
    </location>
</feature>
<evidence type="ECO:0000256" key="2">
    <source>
        <dbReference type="SAM" id="MobiDB-lite"/>
    </source>
</evidence>
<reference evidence="4 5" key="1">
    <citation type="submission" date="2015-09" db="EMBL/GenBank/DDBJ databases">
        <title>Host preference determinants of Valsa canker pathogens revealed by comparative genomics.</title>
        <authorList>
            <person name="Yin Z."/>
            <person name="Huang L."/>
        </authorList>
    </citation>
    <scope>NUCLEOTIDE SEQUENCE [LARGE SCALE GENOMIC DNA]</scope>
    <source>
        <strain evidence="4 5">SXYLt</strain>
    </source>
</reference>
<name>A0A423XJG7_9PEZI</name>
<feature type="compositionally biased region" description="Low complexity" evidence="2">
    <location>
        <begin position="524"/>
        <end position="541"/>
    </location>
</feature>
<dbReference type="AlphaFoldDB" id="A0A423XJG7"/>
<feature type="compositionally biased region" description="Polar residues" evidence="2">
    <location>
        <begin position="555"/>
        <end position="568"/>
    </location>
</feature>
<feature type="region of interest" description="Disordered" evidence="2">
    <location>
        <begin position="652"/>
        <end position="743"/>
    </location>
</feature>
<feature type="compositionally biased region" description="Low complexity" evidence="2">
    <location>
        <begin position="65"/>
        <end position="75"/>
    </location>
</feature>
<feature type="zinc finger region" description="C3H1-type" evidence="1">
    <location>
        <begin position="1041"/>
        <end position="1069"/>
    </location>
</feature>
<sequence>MSQYPYGYGFQGQQPQQQYSYQPYGAYSAAPGHGAQQPQQPQQPSQPPPTTGNYYAATQSAYDYNANNIPGLGAPPAGPLFPVHFNGTWDQSGYGTNAVSAQYPPYIPIPTNSTPASYTNKKNEAPASRDPDPPSQHRQNQSRVQTKAPQIQRLAEQPKQQPKDVDSQEEGEISDGQFDDLYDDLSNQPSDPHPLTVASASGKSSEDGVATGTDQEPNFYDTDVEELPASRSQPTVTSRGKVLGSDVALAQTEPSRVERDRSRSYSPYLSPREVEQDIVTPETTKVGSGTQQLAYRGVNNEASAGYDQHAGQKVHGADRREEDEVASKGPAAARTSPRPFKTLAEAQNEAKKTILRLLPLGVKYQTYIDEGIDQNVVKDLFVQLNLAPPAPSSTAPEKPITTLEQNTPGPKQQPTETSQADDKAKQQEERKDKIARLLAEKKAKAAAAASTASKAPVTPISAETSSPSIKPKTQSEKNLLLQQKMEALRKAHEERAQKAKQQHASAQVSKPEVVEKDATRPATEESTATAHSTAVSTSAAAKPAPFATNLPHDGSGTTSVPVQPTLGIQSPVLPSPLTKPGTQRKRPVAADFVDYPSPAIKRPFLPSRQDSSLVISLSSPAPGTPNGRTTMVDLQAQERAIADLRRRIEEAEARKKLKPKTGSATPQTPSAGNVTPIDQGAKQPAHRAVSTSELDDKNGPSAQLLHEAEAAKLPRDSAASHVEERTKSERQSPPSSDQISNFTAIDAKVARIKQMEEELKSLRAEVEKTMAEQTRPEVDQPASDSAAESVADHQPIHAAATPSGDSDRMQLDDNSFDAASQSHPMEIESSGESSDEMETVPEKPQVNPPEVLADFATNGVEGSAQDFGSVDLVQSSIAGGQSAEAPSAIAVTPPPGDVVSAVEEDASDDYEPPDAQTDDRPVADSPPFSPAPAENASSLEASQLEAQDLISPIPMPTQISTANMPNDDPATEAHAEFFSHPSSRVEEISREDADDAAPTPQTSFVDYESPLRYFHAYRFHPAYNHNVAGGLKSLTYSNRIDPKREVCPDELDGQDCPRGSACQFQHFQNMTAPDNLIILELGSSDDLIGDQKKNFNNALRELVSSFQKSKVRDFKTIAEGIVEFRRRFLGDPTRILHLDGVTI</sequence>
<feature type="region of interest" description="Disordered" evidence="2">
    <location>
        <begin position="979"/>
        <end position="1003"/>
    </location>
</feature>
<gene>
    <name evidence="4" type="ORF">VPNG_02704</name>
</gene>
<feature type="compositionally biased region" description="Polar residues" evidence="2">
    <location>
        <begin position="608"/>
        <end position="629"/>
    </location>
</feature>
<dbReference type="GO" id="GO:0008270">
    <property type="term" value="F:zinc ion binding"/>
    <property type="evidence" value="ECO:0007669"/>
    <property type="project" value="UniProtKB-KW"/>
</dbReference>
<feature type="region of interest" description="Disordered" evidence="2">
    <location>
        <begin position="388"/>
        <end position="629"/>
    </location>
</feature>
<feature type="domain" description="C3H1-type" evidence="3">
    <location>
        <begin position="1041"/>
        <end position="1069"/>
    </location>
</feature>
<evidence type="ECO:0000256" key="1">
    <source>
        <dbReference type="PROSITE-ProRule" id="PRU00723"/>
    </source>
</evidence>
<keyword evidence="1" id="KW-0479">Metal-binding</keyword>
<protein>
    <recommendedName>
        <fullName evidence="3">C3H1-type domain-containing protein</fullName>
    </recommendedName>
</protein>
<feature type="compositionally biased region" description="Polar residues" evidence="2">
    <location>
        <begin position="281"/>
        <end position="293"/>
    </location>
</feature>
<feature type="compositionally biased region" description="Polar residues" evidence="2">
    <location>
        <begin position="88"/>
        <end position="100"/>
    </location>
</feature>
<feature type="compositionally biased region" description="Polar residues" evidence="2">
    <location>
        <begin position="731"/>
        <end position="743"/>
    </location>
</feature>
<feature type="compositionally biased region" description="Basic and acidic residues" evidence="2">
    <location>
        <begin position="512"/>
        <end position="523"/>
    </location>
</feature>
<feature type="compositionally biased region" description="Acidic residues" evidence="2">
    <location>
        <begin position="902"/>
        <end position="912"/>
    </location>
</feature>
<feature type="region of interest" description="Disordered" evidence="2">
    <location>
        <begin position="1"/>
        <end position="342"/>
    </location>
</feature>
<keyword evidence="1" id="KW-0862">Zinc</keyword>
<feature type="compositionally biased region" description="Basic and acidic residues" evidence="2">
    <location>
        <begin position="420"/>
        <end position="443"/>
    </location>
</feature>
<feature type="compositionally biased region" description="Basic and acidic residues" evidence="2">
    <location>
        <begin position="979"/>
        <end position="991"/>
    </location>
</feature>
<feature type="compositionally biased region" description="Polar residues" evidence="2">
    <location>
        <begin position="402"/>
        <end position="418"/>
    </location>
</feature>
<feature type="compositionally biased region" description="Polar residues" evidence="2">
    <location>
        <begin position="461"/>
        <end position="481"/>
    </location>
</feature>
<organism evidence="4 5">
    <name type="scientific">Cytospora leucostoma</name>
    <dbReference type="NCBI Taxonomy" id="1230097"/>
    <lineage>
        <taxon>Eukaryota</taxon>
        <taxon>Fungi</taxon>
        <taxon>Dikarya</taxon>
        <taxon>Ascomycota</taxon>
        <taxon>Pezizomycotina</taxon>
        <taxon>Sordariomycetes</taxon>
        <taxon>Sordariomycetidae</taxon>
        <taxon>Diaporthales</taxon>
        <taxon>Cytosporaceae</taxon>
        <taxon>Cytospora</taxon>
    </lineage>
</organism>